<proteinExistence type="predicted"/>
<dbReference type="PANTHER" id="PTHR34860:SF6">
    <property type="entry name" value="REPRESSOR-LIKE PROTEIN SSO7C3"/>
    <property type="match status" value="1"/>
</dbReference>
<dbReference type="NCBIfam" id="TIGR01439">
    <property type="entry name" value="lp_hng_hel_AbrB"/>
    <property type="match status" value="1"/>
</dbReference>
<dbReference type="InterPro" id="IPR037914">
    <property type="entry name" value="SpoVT-AbrB_sf"/>
</dbReference>
<reference evidence="2" key="1">
    <citation type="submission" date="2019-10" db="EMBL/GenBank/DDBJ databases">
        <title>Metagenomic sequencing of thiosulfate-disproportionating enrichment culture.</title>
        <authorList>
            <person name="Umezawa K."/>
            <person name="Kojima H."/>
            <person name="Fukui M."/>
        </authorList>
    </citation>
    <scope>NUCLEOTIDE SEQUENCE</scope>
    <source>
        <strain evidence="2">45J</strain>
    </source>
</reference>
<accession>A0A5J4L322</accession>
<dbReference type="GO" id="GO:0003677">
    <property type="term" value="F:DNA binding"/>
    <property type="evidence" value="ECO:0007669"/>
    <property type="project" value="InterPro"/>
</dbReference>
<sequence>MPVATITSKGQITIPKEIREALHLKQNNKVAIVAEEGVAIIKPIRGNILDIGASVKLSAKEKPIDFKKVRKETLRKIAEHAAGEGK</sequence>
<dbReference type="Pfam" id="PF04014">
    <property type="entry name" value="MazE_antitoxin"/>
    <property type="match status" value="1"/>
</dbReference>
<dbReference type="AlphaFoldDB" id="A0A5J4L322"/>
<dbReference type="InterPro" id="IPR007159">
    <property type="entry name" value="SpoVT-AbrB_dom"/>
</dbReference>
<protein>
    <submittedName>
        <fullName evidence="2">AbrB family transcriptional regulator</fullName>
    </submittedName>
</protein>
<dbReference type="SUPFAM" id="SSF89447">
    <property type="entry name" value="AbrB/MazE/MraZ-like"/>
    <property type="match status" value="1"/>
</dbReference>
<gene>
    <name evidence="2" type="ORF">A45J_1831</name>
</gene>
<feature type="domain" description="SpoVT-AbrB" evidence="1">
    <location>
        <begin position="4"/>
        <end position="49"/>
    </location>
</feature>
<evidence type="ECO:0000259" key="1">
    <source>
        <dbReference type="SMART" id="SM00966"/>
    </source>
</evidence>
<name>A0A5J4L322_9ZZZZ</name>
<dbReference type="EMBL" id="BLAB01000001">
    <property type="protein sequence ID" value="GER94073.1"/>
    <property type="molecule type" value="Genomic_DNA"/>
</dbReference>
<organism evidence="2">
    <name type="scientific">hot springs metagenome</name>
    <dbReference type="NCBI Taxonomy" id="433727"/>
    <lineage>
        <taxon>unclassified sequences</taxon>
        <taxon>metagenomes</taxon>
        <taxon>ecological metagenomes</taxon>
    </lineage>
</organism>
<evidence type="ECO:0000313" key="2">
    <source>
        <dbReference type="EMBL" id="GER94073.1"/>
    </source>
</evidence>
<dbReference type="SMART" id="SM00966">
    <property type="entry name" value="SpoVT_AbrB"/>
    <property type="match status" value="1"/>
</dbReference>
<dbReference type="Gene3D" id="2.10.260.10">
    <property type="match status" value="1"/>
</dbReference>
<dbReference type="InterPro" id="IPR052975">
    <property type="entry name" value="Repressor-like_regulatory"/>
</dbReference>
<dbReference type="PANTHER" id="PTHR34860">
    <property type="entry name" value="REPRESSOR-LIKE PROTEIN SSO7C3"/>
    <property type="match status" value="1"/>
</dbReference>
<comment type="caution">
    <text evidence="2">The sequence shown here is derived from an EMBL/GenBank/DDBJ whole genome shotgun (WGS) entry which is preliminary data.</text>
</comment>